<keyword evidence="3" id="KW-1185">Reference proteome</keyword>
<dbReference type="RefSeq" id="WP_129835954.1">
    <property type="nucleotide sequence ID" value="NZ_CP035704.1"/>
</dbReference>
<reference evidence="2 3" key="1">
    <citation type="submission" date="2019-01" db="EMBL/GenBank/DDBJ databases">
        <title>Pseudolysobacter antarctica gen. nov., sp. nov., isolated from Fildes Peninsula, Antarctica.</title>
        <authorList>
            <person name="Wei Z."/>
            <person name="Peng F."/>
        </authorList>
    </citation>
    <scope>NUCLEOTIDE SEQUENCE [LARGE SCALE GENOMIC DNA]</scope>
    <source>
        <strain evidence="2 3">AQ6-296</strain>
    </source>
</reference>
<evidence type="ECO:0000313" key="3">
    <source>
        <dbReference type="Proteomes" id="UP000291562"/>
    </source>
</evidence>
<dbReference type="Pfam" id="PF09346">
    <property type="entry name" value="SMI1_KNR4"/>
    <property type="match status" value="1"/>
</dbReference>
<dbReference type="SUPFAM" id="SSF160631">
    <property type="entry name" value="SMI1/KNR4-like"/>
    <property type="match status" value="1"/>
</dbReference>
<dbReference type="InterPro" id="IPR037883">
    <property type="entry name" value="Knr4/Smi1-like_sf"/>
</dbReference>
<name>A0A411HNZ2_9GAMM</name>
<gene>
    <name evidence="2" type="ORF">ELE36_18565</name>
</gene>
<feature type="domain" description="Knr4/Smi1-like" evidence="1">
    <location>
        <begin position="28"/>
        <end position="157"/>
    </location>
</feature>
<dbReference type="InterPro" id="IPR018958">
    <property type="entry name" value="Knr4/Smi1-like_dom"/>
</dbReference>
<dbReference type="KEGG" id="xbc:ELE36_18565"/>
<sequence length="216" mass="24487">MTSLILDKSFPSDWAGLSSKDRAFFDGLPADYRAFLDQTNGGFVLRGCPATFTIAIDRRHEGKVVSTSQTSEVEEFFAIIPSSDRPYLAQYGQVPASLLHEHWGRHADEEFLPLNVVVIASCTQNCLLACSLNTDDYGTIYYWEWYWRYPWFSKFFDDQIAKAQSKFHDVDTILSDDKHPLYAKAFNALNYATLVKVADSFTEFLGSLTEASEVDT</sequence>
<protein>
    <recommendedName>
        <fullName evidence="1">Knr4/Smi1-like domain-containing protein</fullName>
    </recommendedName>
</protein>
<dbReference type="OrthoDB" id="6637351at2"/>
<dbReference type="EMBL" id="CP035704">
    <property type="protein sequence ID" value="QBB72207.1"/>
    <property type="molecule type" value="Genomic_DNA"/>
</dbReference>
<evidence type="ECO:0000313" key="2">
    <source>
        <dbReference type="EMBL" id="QBB72207.1"/>
    </source>
</evidence>
<evidence type="ECO:0000259" key="1">
    <source>
        <dbReference type="Pfam" id="PF09346"/>
    </source>
</evidence>
<organism evidence="2 3">
    <name type="scientific">Pseudolysobacter antarcticus</name>
    <dbReference type="NCBI Taxonomy" id="2511995"/>
    <lineage>
        <taxon>Bacteria</taxon>
        <taxon>Pseudomonadati</taxon>
        <taxon>Pseudomonadota</taxon>
        <taxon>Gammaproteobacteria</taxon>
        <taxon>Lysobacterales</taxon>
        <taxon>Rhodanobacteraceae</taxon>
        <taxon>Pseudolysobacter</taxon>
    </lineage>
</organism>
<dbReference type="Proteomes" id="UP000291562">
    <property type="component" value="Chromosome"/>
</dbReference>
<dbReference type="Gene3D" id="3.40.1580.10">
    <property type="entry name" value="SMI1/KNR4-like"/>
    <property type="match status" value="1"/>
</dbReference>
<proteinExistence type="predicted"/>
<accession>A0A411HNZ2</accession>
<dbReference type="AlphaFoldDB" id="A0A411HNZ2"/>